<dbReference type="PANTHER" id="PTHR43805">
    <property type="entry name" value="GLYCEROPHOSPHORYL DIESTER PHOSPHODIESTERASE"/>
    <property type="match status" value="1"/>
</dbReference>
<keyword evidence="3" id="KW-1185">Reference proteome</keyword>
<dbReference type="InterPro" id="IPR017946">
    <property type="entry name" value="PLC-like_Pdiesterase_TIM-brl"/>
</dbReference>
<sequence length="283" mass="31840">MDHIRLSARYLAATPDRHTVSVSRRHPYLAVPGHRAFAHRGWHIDELDGMENSLASFRRASAEGYRFIETDVQVTVDGVVVVHHDSDLERTTDRSGQVSSLRWSEVSRARIGGIEPVRRLEDVLEELPEIQFNIDVKSDAAVEPFVRVIERTGAIDRIGAAAFSGRRLARLRRLAGPKLATAMSPWSVHTLWSESRFRAARLGRRITGVMAQVPPGYGRFALLDERFVRTAHRTGAEVHAWTINTPLQMRRLLDMGVNGIVTDRPDLLRAVLRERGLWAPPVG</sequence>
<dbReference type="PANTHER" id="PTHR43805:SF1">
    <property type="entry name" value="GP-PDE DOMAIN-CONTAINING PROTEIN"/>
    <property type="match status" value="1"/>
</dbReference>
<dbReference type="EMBL" id="JACCKD010000003">
    <property type="protein sequence ID" value="MBA0125842.1"/>
    <property type="molecule type" value="Genomic_DNA"/>
</dbReference>
<evidence type="ECO:0000259" key="1">
    <source>
        <dbReference type="PROSITE" id="PS51704"/>
    </source>
</evidence>
<dbReference type="InterPro" id="IPR030395">
    <property type="entry name" value="GP_PDE_dom"/>
</dbReference>
<evidence type="ECO:0000313" key="2">
    <source>
        <dbReference type="EMBL" id="MBA0125842.1"/>
    </source>
</evidence>
<dbReference type="Proteomes" id="UP000582974">
    <property type="component" value="Unassembled WGS sequence"/>
</dbReference>
<proteinExistence type="predicted"/>
<accession>A0A838AA24</accession>
<dbReference type="GO" id="GO:0006629">
    <property type="term" value="P:lipid metabolic process"/>
    <property type="evidence" value="ECO:0007669"/>
    <property type="project" value="InterPro"/>
</dbReference>
<feature type="domain" description="GP-PDE" evidence="1">
    <location>
        <begin position="34"/>
        <end position="272"/>
    </location>
</feature>
<dbReference type="AlphaFoldDB" id="A0A838AA24"/>
<dbReference type="GO" id="GO:0008081">
    <property type="term" value="F:phosphoric diester hydrolase activity"/>
    <property type="evidence" value="ECO:0007669"/>
    <property type="project" value="InterPro"/>
</dbReference>
<organism evidence="2 3">
    <name type="scientific">Haloechinothrix aidingensis</name>
    <dbReference type="NCBI Taxonomy" id="2752311"/>
    <lineage>
        <taxon>Bacteria</taxon>
        <taxon>Bacillati</taxon>
        <taxon>Actinomycetota</taxon>
        <taxon>Actinomycetes</taxon>
        <taxon>Pseudonocardiales</taxon>
        <taxon>Pseudonocardiaceae</taxon>
        <taxon>Haloechinothrix</taxon>
    </lineage>
</organism>
<dbReference type="SUPFAM" id="SSF51695">
    <property type="entry name" value="PLC-like phosphodiesterases"/>
    <property type="match status" value="1"/>
</dbReference>
<reference evidence="2 3" key="1">
    <citation type="submission" date="2020-07" db="EMBL/GenBank/DDBJ databases">
        <title>Genome of Haloechinothrix sp.</title>
        <authorList>
            <person name="Tang S.-K."/>
            <person name="Yang L."/>
            <person name="Zhu W.-Y."/>
        </authorList>
    </citation>
    <scope>NUCLEOTIDE SEQUENCE [LARGE SCALE GENOMIC DNA]</scope>
    <source>
        <strain evidence="2 3">YIM 98757</strain>
    </source>
</reference>
<dbReference type="PROSITE" id="PS51704">
    <property type="entry name" value="GP_PDE"/>
    <property type="match status" value="1"/>
</dbReference>
<evidence type="ECO:0000313" key="3">
    <source>
        <dbReference type="Proteomes" id="UP000582974"/>
    </source>
</evidence>
<name>A0A838AA24_9PSEU</name>
<dbReference type="Gene3D" id="3.20.20.190">
    <property type="entry name" value="Phosphatidylinositol (PI) phosphodiesterase"/>
    <property type="match status" value="1"/>
</dbReference>
<gene>
    <name evidence="2" type="ORF">H0B56_09840</name>
</gene>
<dbReference type="Pfam" id="PF03009">
    <property type="entry name" value="GDPD"/>
    <property type="match status" value="1"/>
</dbReference>
<protein>
    <submittedName>
        <fullName evidence="2">Glycerophosphodiester phosphodiesterase</fullName>
    </submittedName>
</protein>
<comment type="caution">
    <text evidence="2">The sequence shown here is derived from an EMBL/GenBank/DDBJ whole genome shotgun (WGS) entry which is preliminary data.</text>
</comment>